<dbReference type="InterPro" id="IPR026496">
    <property type="entry name" value="GRASP_targ"/>
</dbReference>
<dbReference type="NCBIfam" id="TIGR04186">
    <property type="entry name" value="GRASP_targ"/>
    <property type="match status" value="1"/>
</dbReference>
<feature type="region of interest" description="Disordered" evidence="1">
    <location>
        <begin position="57"/>
        <end position="93"/>
    </location>
</feature>
<sequence length="93" mass="9625">MQLVVPLPLQASAPVSSAPSSIRPYALAGARFRPAASAVVPQPRPVYDPVSQTARFEDGTPLTAMATSQKTNQDGDIKNPPPSDEGGDPGAIE</sequence>
<gene>
    <name evidence="3" type="ORF">J2Z30_002492</name>
    <name evidence="2" type="ORF">SIRAN6300</name>
</gene>
<keyword evidence="4" id="KW-1185">Reference proteome</keyword>
<evidence type="ECO:0000256" key="1">
    <source>
        <dbReference type="SAM" id="MobiDB-lite"/>
    </source>
</evidence>
<evidence type="ECO:0000313" key="4">
    <source>
        <dbReference type="Proteomes" id="UP000756710"/>
    </source>
</evidence>
<protein>
    <submittedName>
        <fullName evidence="3">ATP-grasp target RiPP</fullName>
    </submittedName>
</protein>
<dbReference type="HOGENOM" id="CLU_2398412_0_0_11"/>
<reference evidence="2" key="1">
    <citation type="submission" date="2014-05" db="EMBL/GenBank/DDBJ databases">
        <authorList>
            <person name="Horn Fabian"/>
        </authorList>
    </citation>
    <scope>NUCLEOTIDE SEQUENCE</scope>
</reference>
<evidence type="ECO:0000313" key="2">
    <source>
        <dbReference type="EMBL" id="CDR09699.1"/>
    </source>
</evidence>
<dbReference type="RefSeq" id="WP_044574977.1">
    <property type="nucleotide sequence ID" value="NZ_JAGGLR010000006.1"/>
</dbReference>
<dbReference type="AlphaFoldDB" id="A0A061A2R5"/>
<accession>A0A061A2R5</accession>
<feature type="compositionally biased region" description="Polar residues" evidence="1">
    <location>
        <begin position="65"/>
        <end position="74"/>
    </location>
</feature>
<reference evidence="3 4" key="2">
    <citation type="submission" date="2021-03" db="EMBL/GenBank/DDBJ databases">
        <title>Genomic Encyclopedia of Type Strains, Phase IV (KMG-IV): sequencing the most valuable type-strain genomes for metagenomic binning, comparative biology and taxonomic classification.</title>
        <authorList>
            <person name="Goeker M."/>
        </authorList>
    </citation>
    <scope>NUCLEOTIDE SEQUENCE [LARGE SCALE GENOMIC DNA]</scope>
    <source>
        <strain evidence="3 4">DSM 41954</strain>
    </source>
</reference>
<evidence type="ECO:0000313" key="3">
    <source>
        <dbReference type="EMBL" id="MBP2061483.1"/>
    </source>
</evidence>
<dbReference type="EMBL" id="JAGGLR010000006">
    <property type="protein sequence ID" value="MBP2061483.1"/>
    <property type="molecule type" value="Genomic_DNA"/>
</dbReference>
<name>A0A061A2R5_9ACTN</name>
<dbReference type="EMBL" id="LK022848">
    <property type="protein sequence ID" value="CDR09699.1"/>
    <property type="molecule type" value="Genomic_DNA"/>
</dbReference>
<organism evidence="2">
    <name type="scientific">Streptomyces iranensis</name>
    <dbReference type="NCBI Taxonomy" id="576784"/>
    <lineage>
        <taxon>Bacteria</taxon>
        <taxon>Bacillati</taxon>
        <taxon>Actinomycetota</taxon>
        <taxon>Actinomycetes</taxon>
        <taxon>Kitasatosporales</taxon>
        <taxon>Streptomycetaceae</taxon>
        <taxon>Streptomyces</taxon>
        <taxon>Streptomyces violaceusniger group</taxon>
    </lineage>
</organism>
<proteinExistence type="predicted"/>
<dbReference type="Proteomes" id="UP000756710">
    <property type="component" value="Unassembled WGS sequence"/>
</dbReference>